<sequence length="434" mass="50071">MPAISTNRRQTSVRISNKNGGGARNGTMRIRLKTPAKKLPAVPIGGTGSTADESDSGRPRSLEERSATHGEETEDDYPEGPTDEEEDEDDYKSSRNTELRESDAEDNHDQEMSPEYEEVQKTFGREYTDKENEAAVTIQKYTRGYLTRKHLKEQRDDTNYEVDDIQENEDFFDDEEDKKLQGESEAENESENDEQLDEDELQRRHEAAIVVQKHYRGFRARKDLGAARSQQQSIDDEEENLDEEDESRQQGEAIENQESTLPNMPEEGIEDEEYHRRHEAAIVIQKHYKGYRVRREMAEKKITEMEQLNDPDIEEAAMDSGGEQDSARLHTSFLEHGHSEENLSHRTDTDENFTYTVTVYTGNRWAADTEADLYLILHGDLTDSDKHHLTQDYINWLQAADPKFRQNRMDTFHIPTKPLGTLRKVTIGHDHAGY</sequence>
<dbReference type="Gene3D" id="2.60.60.20">
    <property type="entry name" value="PLAT/LH2 domain"/>
    <property type="match status" value="1"/>
</dbReference>
<dbReference type="Pfam" id="PF00612">
    <property type="entry name" value="IQ"/>
    <property type="match status" value="3"/>
</dbReference>
<dbReference type="InterPro" id="IPR000048">
    <property type="entry name" value="IQ_motif_EF-hand-BS"/>
</dbReference>
<protein>
    <submittedName>
        <fullName evidence="5">PLAT domain-containing protein</fullName>
    </submittedName>
</protein>
<accession>A0A914D0W1</accession>
<evidence type="ECO:0000256" key="1">
    <source>
        <dbReference type="PROSITE-ProRule" id="PRU00152"/>
    </source>
</evidence>
<dbReference type="SMART" id="SM00015">
    <property type="entry name" value="IQ"/>
    <property type="match status" value="3"/>
</dbReference>
<dbReference type="InterPro" id="IPR027417">
    <property type="entry name" value="P-loop_NTPase"/>
</dbReference>
<dbReference type="AlphaFoldDB" id="A0A914D0W1"/>
<dbReference type="Proteomes" id="UP000887540">
    <property type="component" value="Unplaced"/>
</dbReference>
<evidence type="ECO:0000313" key="5">
    <source>
        <dbReference type="WBParaSite" id="ACRNAN_scaffold16668.g30843.t2"/>
    </source>
</evidence>
<dbReference type="PROSITE" id="PS50095">
    <property type="entry name" value="PLAT"/>
    <property type="match status" value="1"/>
</dbReference>
<dbReference type="SUPFAM" id="SSF52540">
    <property type="entry name" value="P-loop containing nucleoside triphosphate hydrolases"/>
    <property type="match status" value="1"/>
</dbReference>
<evidence type="ECO:0000256" key="2">
    <source>
        <dbReference type="SAM" id="MobiDB-lite"/>
    </source>
</evidence>
<feature type="compositionally biased region" description="Basic and acidic residues" evidence="2">
    <location>
        <begin position="118"/>
        <end position="133"/>
    </location>
</feature>
<feature type="compositionally biased region" description="Acidic residues" evidence="2">
    <location>
        <begin position="234"/>
        <end position="246"/>
    </location>
</feature>
<dbReference type="Pfam" id="PF01477">
    <property type="entry name" value="PLAT"/>
    <property type="match status" value="1"/>
</dbReference>
<dbReference type="Gene3D" id="1.20.5.190">
    <property type="match status" value="3"/>
</dbReference>
<organism evidence="4 5">
    <name type="scientific">Acrobeloides nanus</name>
    <dbReference type="NCBI Taxonomy" id="290746"/>
    <lineage>
        <taxon>Eukaryota</taxon>
        <taxon>Metazoa</taxon>
        <taxon>Ecdysozoa</taxon>
        <taxon>Nematoda</taxon>
        <taxon>Chromadorea</taxon>
        <taxon>Rhabditida</taxon>
        <taxon>Tylenchina</taxon>
        <taxon>Cephalobomorpha</taxon>
        <taxon>Cephaloboidea</taxon>
        <taxon>Cephalobidae</taxon>
        <taxon>Acrobeloides</taxon>
    </lineage>
</organism>
<dbReference type="InterPro" id="IPR001024">
    <property type="entry name" value="PLAT/LH2_dom"/>
</dbReference>
<dbReference type="InterPro" id="IPR036392">
    <property type="entry name" value="PLAT/LH2_dom_sf"/>
</dbReference>
<feature type="compositionally biased region" description="Acidic residues" evidence="2">
    <location>
        <begin position="72"/>
        <end position="90"/>
    </location>
</feature>
<feature type="region of interest" description="Disordered" evidence="2">
    <location>
        <begin position="1"/>
        <end position="205"/>
    </location>
</feature>
<dbReference type="CDD" id="cd23767">
    <property type="entry name" value="IQCD"/>
    <property type="match status" value="2"/>
</dbReference>
<evidence type="ECO:0000259" key="3">
    <source>
        <dbReference type="PROSITE" id="PS50095"/>
    </source>
</evidence>
<dbReference type="PANTHER" id="PTHR45901">
    <property type="entry name" value="PROTEIN CBG12474"/>
    <property type="match status" value="1"/>
</dbReference>
<dbReference type="PANTHER" id="PTHR45901:SF7">
    <property type="entry name" value="OXYGEN-REGULATED PROTEIN 1"/>
    <property type="match status" value="1"/>
</dbReference>
<feature type="compositionally biased region" description="Acidic residues" evidence="2">
    <location>
        <begin position="159"/>
        <end position="176"/>
    </location>
</feature>
<feature type="compositionally biased region" description="Acidic residues" evidence="2">
    <location>
        <begin position="184"/>
        <end position="200"/>
    </location>
</feature>
<feature type="region of interest" description="Disordered" evidence="2">
    <location>
        <begin position="220"/>
        <end position="265"/>
    </location>
</feature>
<dbReference type="InterPro" id="IPR052970">
    <property type="entry name" value="Inner_ear_hair_cell_LOXHD"/>
</dbReference>
<feature type="compositionally biased region" description="Polar residues" evidence="2">
    <location>
        <begin position="1"/>
        <end position="18"/>
    </location>
</feature>
<comment type="caution">
    <text evidence="1">Lacks conserved residue(s) required for the propagation of feature annotation.</text>
</comment>
<feature type="compositionally biased region" description="Basic and acidic residues" evidence="2">
    <location>
        <begin position="55"/>
        <end position="71"/>
    </location>
</feature>
<dbReference type="PROSITE" id="PS50096">
    <property type="entry name" value="IQ"/>
    <property type="match status" value="3"/>
</dbReference>
<dbReference type="SUPFAM" id="SSF49723">
    <property type="entry name" value="Lipase/lipooxygenase domain (PLAT/LH2 domain)"/>
    <property type="match status" value="1"/>
</dbReference>
<evidence type="ECO:0000313" key="4">
    <source>
        <dbReference type="Proteomes" id="UP000887540"/>
    </source>
</evidence>
<feature type="domain" description="PLAT" evidence="3">
    <location>
        <begin position="353"/>
        <end position="434"/>
    </location>
</feature>
<dbReference type="WBParaSite" id="ACRNAN_scaffold16668.g30843.t2">
    <property type="protein sequence ID" value="ACRNAN_scaffold16668.g30843.t2"/>
    <property type="gene ID" value="ACRNAN_scaffold16668.g30843"/>
</dbReference>
<feature type="compositionally biased region" description="Basic and acidic residues" evidence="2">
    <location>
        <begin position="91"/>
        <end position="111"/>
    </location>
</feature>
<keyword evidence="4" id="KW-1185">Reference proteome</keyword>
<proteinExistence type="predicted"/>
<name>A0A914D0W1_9BILA</name>
<reference evidence="5" key="1">
    <citation type="submission" date="2022-11" db="UniProtKB">
        <authorList>
            <consortium name="WormBaseParasite"/>
        </authorList>
    </citation>
    <scope>IDENTIFICATION</scope>
</reference>